<dbReference type="RefSeq" id="WP_203175352.1">
    <property type="nucleotide sequence ID" value="NZ_JAEVHM010000056.1"/>
</dbReference>
<gene>
    <name evidence="2" type="ORF">JNW91_14055</name>
</gene>
<feature type="region of interest" description="Disordered" evidence="1">
    <location>
        <begin position="88"/>
        <end position="109"/>
    </location>
</feature>
<organism evidence="2 3">
    <name type="scientific">Micromonospora parastrephiae</name>
    <dbReference type="NCBI Taxonomy" id="2806101"/>
    <lineage>
        <taxon>Bacteria</taxon>
        <taxon>Bacillati</taxon>
        <taxon>Actinomycetota</taxon>
        <taxon>Actinomycetes</taxon>
        <taxon>Micromonosporales</taxon>
        <taxon>Micromonosporaceae</taxon>
        <taxon>Micromonospora</taxon>
    </lineage>
</organism>
<dbReference type="EMBL" id="JAEVHM010000056">
    <property type="protein sequence ID" value="MBM0232884.1"/>
    <property type="molecule type" value="Genomic_DNA"/>
</dbReference>
<dbReference type="Proteomes" id="UP000601027">
    <property type="component" value="Unassembled WGS sequence"/>
</dbReference>
<comment type="caution">
    <text evidence="2">The sequence shown here is derived from an EMBL/GenBank/DDBJ whole genome shotgun (WGS) entry which is preliminary data.</text>
</comment>
<evidence type="ECO:0000313" key="3">
    <source>
        <dbReference type="Proteomes" id="UP000601027"/>
    </source>
</evidence>
<keyword evidence="3" id="KW-1185">Reference proteome</keyword>
<name>A0ABS1XUR7_9ACTN</name>
<protein>
    <submittedName>
        <fullName evidence="2">Uncharacterized protein</fullName>
    </submittedName>
</protein>
<evidence type="ECO:0000256" key="1">
    <source>
        <dbReference type="SAM" id="MobiDB-lite"/>
    </source>
</evidence>
<accession>A0ABS1XUR7</accession>
<proteinExistence type="predicted"/>
<reference evidence="2 3" key="1">
    <citation type="submission" date="2021-01" db="EMBL/GenBank/DDBJ databases">
        <title>Draft genome sequence of Micromonospora sp. strain STR1_7.</title>
        <authorList>
            <person name="Karlyshev A."/>
            <person name="Jawad R."/>
        </authorList>
    </citation>
    <scope>NUCLEOTIDE SEQUENCE [LARGE SCALE GENOMIC DNA]</scope>
    <source>
        <strain evidence="2 3">STR1-7</strain>
    </source>
</reference>
<sequence length="109" mass="11702">MNTVGPVAGWCPPGGCSARRVAELEHALKSAFTAGRLYERAEMCETEATWKPLARRTYEQRVAERIAAMPRSTNLRFDDPEWPPVAVPGGGGLRLGPGQIITEPAGVAA</sequence>
<evidence type="ECO:0000313" key="2">
    <source>
        <dbReference type="EMBL" id="MBM0232884.1"/>
    </source>
</evidence>